<evidence type="ECO:0000259" key="5">
    <source>
        <dbReference type="SMART" id="SM00237"/>
    </source>
</evidence>
<dbReference type="InterPro" id="IPR004843">
    <property type="entry name" value="Calcineurin-like_PHP"/>
</dbReference>
<dbReference type="EMBL" id="FQWZ01000008">
    <property type="protein sequence ID" value="SHH31089.1"/>
    <property type="molecule type" value="Genomic_DNA"/>
</dbReference>
<gene>
    <name evidence="6" type="ORF">SAMN04488068_3266</name>
</gene>
<dbReference type="Gene3D" id="2.60.40.2030">
    <property type="match status" value="1"/>
</dbReference>
<dbReference type="InterPro" id="IPR036907">
    <property type="entry name" value="5'-Nucleotdase_C_sf"/>
</dbReference>
<dbReference type="InterPro" id="IPR003644">
    <property type="entry name" value="Calx_beta"/>
</dbReference>
<keyword evidence="4" id="KW-0378">Hydrolase</keyword>
<evidence type="ECO:0000256" key="4">
    <source>
        <dbReference type="RuleBase" id="RU362119"/>
    </source>
</evidence>
<dbReference type="GO" id="GO:0007154">
    <property type="term" value="P:cell communication"/>
    <property type="evidence" value="ECO:0007669"/>
    <property type="project" value="InterPro"/>
</dbReference>
<dbReference type="GO" id="GO:0000166">
    <property type="term" value="F:nucleotide binding"/>
    <property type="evidence" value="ECO:0007669"/>
    <property type="project" value="UniProtKB-KW"/>
</dbReference>
<dbReference type="InterPro" id="IPR029052">
    <property type="entry name" value="Metallo-depent_PP-like"/>
</dbReference>
<dbReference type="SUPFAM" id="SSF56300">
    <property type="entry name" value="Metallo-dependent phosphatases"/>
    <property type="match status" value="1"/>
</dbReference>
<dbReference type="GO" id="GO:0016020">
    <property type="term" value="C:membrane"/>
    <property type="evidence" value="ECO:0007669"/>
    <property type="project" value="InterPro"/>
</dbReference>
<dbReference type="Pfam" id="PF00149">
    <property type="entry name" value="Metallophos"/>
    <property type="match status" value="1"/>
</dbReference>
<protein>
    <submittedName>
        <fullName evidence="6">5'-nucleotidase</fullName>
    </submittedName>
</protein>
<feature type="domain" description="Calx-beta" evidence="5">
    <location>
        <begin position="21"/>
        <end position="121"/>
    </location>
</feature>
<dbReference type="STRING" id="490188.SAMN04488068_3266"/>
<dbReference type="PRINTS" id="PR01607">
    <property type="entry name" value="APYRASEFAMLY"/>
</dbReference>
<dbReference type="SUPFAM" id="SSF55816">
    <property type="entry name" value="5'-nucleotidase (syn. UDP-sugar hydrolase), C-terminal domain"/>
    <property type="match status" value="1"/>
</dbReference>
<dbReference type="GO" id="GO:0008768">
    <property type="term" value="F:UDP-sugar diphosphatase activity"/>
    <property type="evidence" value="ECO:0007669"/>
    <property type="project" value="TreeGrafter"/>
</dbReference>
<keyword evidence="3" id="KW-0106">Calcium</keyword>
<dbReference type="GO" id="GO:0008253">
    <property type="term" value="F:5'-nucleotidase activity"/>
    <property type="evidence" value="ECO:0007669"/>
    <property type="project" value="TreeGrafter"/>
</dbReference>
<keyword evidence="1" id="KW-0732">Signal</keyword>
<proteinExistence type="inferred from homology"/>
<dbReference type="GO" id="GO:0030288">
    <property type="term" value="C:outer membrane-bounded periplasmic space"/>
    <property type="evidence" value="ECO:0007669"/>
    <property type="project" value="TreeGrafter"/>
</dbReference>
<keyword evidence="7" id="KW-1185">Reference proteome</keyword>
<sequence>MTSSALPRSLRTAASLLLLLAGCRSVDFDGGTLGFDTAAVTAAEGQTVTLIVTRPADSARRPASLRYRSVDGSARAGEDYAAVDGRLQWSAGDTAPKTIQVSLAADGVFEDADETLQLQLYDPQGAALTDSVAMIRVLDQDPVPMQLLAFNDFHGNLKPPTGGLRVPDPDDPAATLLLPAGGVEYLSTQIKQFKAQNPRSTVVAAGDLIGASPLISSLFHDEPAIEALNQLGLEFSSVGNHEFDDGSSELLRVQRGGCFGQGQASATSCVRGPFAGAAFQYLAANVLDARSGRSLLPGYAIKRFDVGGGRSLSVGFIGLVLKTTPAIVTPTGVDGLRFVDEASAANALVPELRAAGVEAIVVLIHEGGMTSGAYNDKRCPDLSGDVLPIADALDPAIDIIVSGHTHNAYNCRRNGRVLTSASSFGRVLTQIRFKLDRITRDVIVDSVDNQVIVNDTAPNPAPQHYPVLARDPAQTEIVDFYRDRVAPLENRVVGRISGDLLRAPNESGESTLGNVIADAFLAATRERRSGGAVLAFTNPGGLRTDLLAAQISGGEAPGEVTYGELAAVQPYGNTLTTLTLTGAQIKMLLEQQFPPWQTAPKFLQASAGLRYRYDPSRADNDRIDAASLTIAGKRVQPKARYRVTVNNFLAAGGDGFTVLRNGRDALGGPLDIDALLAYFAASGGRLDVPTLQRFERQR</sequence>
<dbReference type="Gene3D" id="3.90.780.10">
    <property type="entry name" value="5'-Nucleotidase, C-terminal domain"/>
    <property type="match status" value="1"/>
</dbReference>
<dbReference type="InterPro" id="IPR038081">
    <property type="entry name" value="CalX-like_sf"/>
</dbReference>
<name>A0A1M5RY11_9GAMM</name>
<comment type="similarity">
    <text evidence="4">Belongs to the 5'-nucleotidase family.</text>
</comment>
<dbReference type="InterPro" id="IPR008334">
    <property type="entry name" value="5'-Nucleotdase_C"/>
</dbReference>
<evidence type="ECO:0000256" key="2">
    <source>
        <dbReference type="ARBA" id="ARBA00022737"/>
    </source>
</evidence>
<evidence type="ECO:0000313" key="7">
    <source>
        <dbReference type="Proteomes" id="UP000199758"/>
    </source>
</evidence>
<organism evidence="6 7">
    <name type="scientific">Hydrocarboniphaga daqingensis</name>
    <dbReference type="NCBI Taxonomy" id="490188"/>
    <lineage>
        <taxon>Bacteria</taxon>
        <taxon>Pseudomonadati</taxon>
        <taxon>Pseudomonadota</taxon>
        <taxon>Gammaproteobacteria</taxon>
        <taxon>Nevskiales</taxon>
        <taxon>Nevskiaceae</taxon>
        <taxon>Hydrocarboniphaga</taxon>
    </lineage>
</organism>
<dbReference type="PANTHER" id="PTHR11575:SF24">
    <property type="entry name" value="5'-NUCLEOTIDASE"/>
    <property type="match status" value="1"/>
</dbReference>
<dbReference type="Pfam" id="PF03160">
    <property type="entry name" value="Calx-beta"/>
    <property type="match status" value="1"/>
</dbReference>
<dbReference type="SUPFAM" id="SSF141072">
    <property type="entry name" value="CalX-like"/>
    <property type="match status" value="1"/>
</dbReference>
<accession>A0A1M5RY11</accession>
<evidence type="ECO:0000313" key="6">
    <source>
        <dbReference type="EMBL" id="SHH31089.1"/>
    </source>
</evidence>
<keyword evidence="4" id="KW-0547">Nucleotide-binding</keyword>
<dbReference type="Gene3D" id="3.60.21.10">
    <property type="match status" value="1"/>
</dbReference>
<dbReference type="AlphaFoldDB" id="A0A1M5RY11"/>
<dbReference type="GO" id="GO:0009166">
    <property type="term" value="P:nucleotide catabolic process"/>
    <property type="evidence" value="ECO:0007669"/>
    <property type="project" value="InterPro"/>
</dbReference>
<dbReference type="Pfam" id="PF02872">
    <property type="entry name" value="5_nucleotid_C"/>
    <property type="match status" value="1"/>
</dbReference>
<evidence type="ECO:0000256" key="3">
    <source>
        <dbReference type="ARBA" id="ARBA00022837"/>
    </source>
</evidence>
<dbReference type="PANTHER" id="PTHR11575">
    <property type="entry name" value="5'-NUCLEOTIDASE-RELATED"/>
    <property type="match status" value="1"/>
</dbReference>
<reference evidence="6 7" key="1">
    <citation type="submission" date="2016-11" db="EMBL/GenBank/DDBJ databases">
        <authorList>
            <person name="Jaros S."/>
            <person name="Januszkiewicz K."/>
            <person name="Wedrychowicz H."/>
        </authorList>
    </citation>
    <scope>NUCLEOTIDE SEQUENCE [LARGE SCALE GENOMIC DNA]</scope>
    <source>
        <strain evidence="6 7">CGMCC 1.7049</strain>
    </source>
</reference>
<dbReference type="Proteomes" id="UP000199758">
    <property type="component" value="Unassembled WGS sequence"/>
</dbReference>
<dbReference type="InterPro" id="IPR006179">
    <property type="entry name" value="5_nucleotidase/apyrase"/>
</dbReference>
<keyword evidence="2" id="KW-0677">Repeat</keyword>
<evidence type="ECO:0000256" key="1">
    <source>
        <dbReference type="ARBA" id="ARBA00022729"/>
    </source>
</evidence>
<dbReference type="SMART" id="SM00237">
    <property type="entry name" value="Calx_beta"/>
    <property type="match status" value="1"/>
</dbReference>